<evidence type="ECO:0000256" key="6">
    <source>
        <dbReference type="ARBA" id="ARBA00023136"/>
    </source>
</evidence>
<dbReference type="PANTHER" id="PTHR35093:SF8">
    <property type="entry name" value="OUTER MEMBRANE PROTEIN NMB0088-RELATED"/>
    <property type="match status" value="1"/>
</dbReference>
<dbReference type="Gene3D" id="2.40.160.60">
    <property type="entry name" value="Outer membrane protein transport protein (OMPP1/FadL/TodX)"/>
    <property type="match status" value="1"/>
</dbReference>
<organism evidence="8 9">
    <name type="scientific">Lebetimonas natsushimae</name>
    <dbReference type="NCBI Taxonomy" id="1936991"/>
    <lineage>
        <taxon>Bacteria</taxon>
        <taxon>Pseudomonadati</taxon>
        <taxon>Campylobacterota</taxon>
        <taxon>Epsilonproteobacteria</taxon>
        <taxon>Nautiliales</taxon>
        <taxon>Nautiliaceae</taxon>
        <taxon>Lebetimonas</taxon>
    </lineage>
</organism>
<dbReference type="EMBL" id="BDME01000001">
    <property type="protein sequence ID" value="GAX87297.1"/>
    <property type="molecule type" value="Genomic_DNA"/>
</dbReference>
<evidence type="ECO:0000256" key="2">
    <source>
        <dbReference type="ARBA" id="ARBA00008163"/>
    </source>
</evidence>
<sequence>MLELYNNLKGDFMKKIIALSIITSSLLLANGYKIPEQSINGMALSAANVANAHGADANYYNPANMVFNKDKNSYEFLMSYIHLNKIEFDNQNGEIYESRDEDYLIPLFHFSSKDYNNFRWGLSITTPAGLSKKWDDPVPELGAKEFTLKTVELNPNIAYKVNNNFGIAFGIRALRSEGIANAFRAGLYSQYLNGDSIDFGWNAAASYQNDKRDTKIALTYRSKINMTLNGDASGYYSKFLLTGNPDDISTLISFKTNGKVKIPLPAALNLAFAKTFNKTTLEFVLERTFWSDYKELDFNLNDPYVEGIFGTPIPKHWKDANSYRIGLTHQCNKKLTAMLGFTYDETPVPDDTIDFSLPDSDKQIFSGGFKYKMDDRMKLGFSVLYAKQKERSVIMKQSDGTPIQGTFKDGGALLMAFGIDYSF</sequence>
<evidence type="ECO:0000256" key="1">
    <source>
        <dbReference type="ARBA" id="ARBA00004571"/>
    </source>
</evidence>
<dbReference type="SUPFAM" id="SSF56935">
    <property type="entry name" value="Porins"/>
    <property type="match status" value="1"/>
</dbReference>
<gene>
    <name evidence="8" type="ORF">LNAT_P0592</name>
</gene>
<proteinExistence type="inferred from homology"/>
<dbReference type="GO" id="GO:0009279">
    <property type="term" value="C:cell outer membrane"/>
    <property type="evidence" value="ECO:0007669"/>
    <property type="project" value="UniProtKB-SubCell"/>
</dbReference>
<dbReference type="PANTHER" id="PTHR35093">
    <property type="entry name" value="OUTER MEMBRANE PROTEIN NMB0088-RELATED"/>
    <property type="match status" value="1"/>
</dbReference>
<dbReference type="AlphaFoldDB" id="A0A292YB32"/>
<comment type="subcellular location">
    <subcellularLocation>
        <location evidence="1">Cell outer membrane</location>
        <topology evidence="1">Multi-pass membrane protein</topology>
    </subcellularLocation>
</comment>
<evidence type="ECO:0000256" key="4">
    <source>
        <dbReference type="ARBA" id="ARBA00022692"/>
    </source>
</evidence>
<dbReference type="InterPro" id="IPR005017">
    <property type="entry name" value="OMPP1/FadL/TodX"/>
</dbReference>
<keyword evidence="9" id="KW-1185">Reference proteome</keyword>
<evidence type="ECO:0000256" key="3">
    <source>
        <dbReference type="ARBA" id="ARBA00022452"/>
    </source>
</evidence>
<dbReference type="GO" id="GO:0015483">
    <property type="term" value="F:long-chain fatty acid transporting porin activity"/>
    <property type="evidence" value="ECO:0007669"/>
    <property type="project" value="TreeGrafter"/>
</dbReference>
<protein>
    <submittedName>
        <fullName evidence="8">Long-chain fatty acid transport protein</fullName>
    </submittedName>
</protein>
<evidence type="ECO:0000256" key="5">
    <source>
        <dbReference type="ARBA" id="ARBA00022729"/>
    </source>
</evidence>
<comment type="similarity">
    <text evidence="2">Belongs to the OmpP1/FadL family.</text>
</comment>
<dbReference type="Pfam" id="PF03349">
    <property type="entry name" value="Toluene_X"/>
    <property type="match status" value="1"/>
</dbReference>
<name>A0A292YB32_9BACT</name>
<keyword evidence="6" id="KW-0472">Membrane</keyword>
<keyword evidence="7" id="KW-0998">Cell outer membrane</keyword>
<reference evidence="8 9" key="1">
    <citation type="journal article" date="2017" name="Syst. Appl. Microbiol.">
        <title>Lebetimonas natsushimae sp. nov., a novel strictly anaerobic, moderately thermophilic chemoautotroph isolated from a deep-sea hydrothermal vent polychaete nest in the Mid-Okinawa Trough.</title>
        <authorList>
            <person name="Nagata R."/>
            <person name="Takaki Y."/>
            <person name="Tame A."/>
            <person name="Nunoura T."/>
            <person name="Muto H."/>
            <person name="Mino S."/>
            <person name="Sawayama S."/>
            <person name="Takai K."/>
            <person name="Nakagawa S."/>
        </authorList>
    </citation>
    <scope>NUCLEOTIDE SEQUENCE [LARGE SCALE GENOMIC DNA]</scope>
    <source>
        <strain evidence="8 9">HS1857</strain>
    </source>
</reference>
<evidence type="ECO:0000313" key="9">
    <source>
        <dbReference type="Proteomes" id="UP000217944"/>
    </source>
</evidence>
<comment type="caution">
    <text evidence="8">The sequence shown here is derived from an EMBL/GenBank/DDBJ whole genome shotgun (WGS) entry which is preliminary data.</text>
</comment>
<dbReference type="Proteomes" id="UP000217944">
    <property type="component" value="Unassembled WGS sequence"/>
</dbReference>
<accession>A0A292YB32</accession>
<keyword evidence="3" id="KW-1134">Transmembrane beta strand</keyword>
<keyword evidence="4" id="KW-0812">Transmembrane</keyword>
<evidence type="ECO:0000313" key="8">
    <source>
        <dbReference type="EMBL" id="GAX87297.1"/>
    </source>
</evidence>
<evidence type="ECO:0000256" key="7">
    <source>
        <dbReference type="ARBA" id="ARBA00023237"/>
    </source>
</evidence>
<keyword evidence="5" id="KW-0732">Signal</keyword>